<gene>
    <name evidence="1" type="ORF">GCM10010995_02170</name>
</gene>
<keyword evidence="2" id="KW-1185">Reference proteome</keyword>
<dbReference type="EMBL" id="BMJS01000001">
    <property type="protein sequence ID" value="GGF88497.1"/>
    <property type="molecule type" value="Genomic_DNA"/>
</dbReference>
<name>A0A8J2Z2B1_9GAMM</name>
<dbReference type="Gene3D" id="2.60.40.10">
    <property type="entry name" value="Immunoglobulins"/>
    <property type="match status" value="1"/>
</dbReference>
<dbReference type="Proteomes" id="UP000636949">
    <property type="component" value="Unassembled WGS sequence"/>
</dbReference>
<evidence type="ECO:0000313" key="2">
    <source>
        <dbReference type="Proteomes" id="UP000636949"/>
    </source>
</evidence>
<comment type="caution">
    <text evidence="1">The sequence shown here is derived from an EMBL/GenBank/DDBJ whole genome shotgun (WGS) entry which is preliminary data.</text>
</comment>
<dbReference type="RefSeq" id="WP_117001181.1">
    <property type="nucleotide sequence ID" value="NZ_BMJS01000001.1"/>
</dbReference>
<organism evidence="1 2">
    <name type="scientific">Cysteiniphilum litorale</name>
    <dbReference type="NCBI Taxonomy" id="2056700"/>
    <lineage>
        <taxon>Bacteria</taxon>
        <taxon>Pseudomonadati</taxon>
        <taxon>Pseudomonadota</taxon>
        <taxon>Gammaproteobacteria</taxon>
        <taxon>Thiotrichales</taxon>
        <taxon>Fastidiosibacteraceae</taxon>
        <taxon>Cysteiniphilum</taxon>
    </lineage>
</organism>
<protein>
    <submittedName>
        <fullName evidence="1">Uncharacterized protein</fullName>
    </submittedName>
</protein>
<dbReference type="OrthoDB" id="9817146at2"/>
<accession>A0A8J2Z2B1</accession>
<sequence length="989" mass="109237">MKFNLKHTSLLFSLALIGCGGGGGSSSGDMPIPTPVKAQLTAAEAIKAPAVIQSGKTTVLSYTVTNPVVEQVKIGAIGQRSSNASVEIQGFDVPVTDGVELNYDLSLPQNTCFDENGQGKMLPAGEQCHIAFLAKLNGAIDQETDRHLVLAVRTSDNADDLQINKSLKFVSQHDARLIDLTDSITTSRYLKPGSMVTVDVRNNTSATINALNIQLPEWLKDIALNISAAQIDELHVGDSFSFSFNLAIDQKTIDALTMHQDDTVDIMIEAANAKDTHALDLEVSTSIVDSNDVAFQQPEMQTVTYSNNTDTVLTIHSVTLENIADNSVVIEDNNCQETLAAHASCRVLLKAGDNARVNDYAQPAHIIFDYSTEHGAKLSSQNTININPVNVSIEKDVHAKQGETFEINITNDGPFTAELPDMSHFNIMQDNKNIAGLTLDPQSNCFNTALEVGQSCQVKIHAAEDITPDGYLLHIDQGNNLVSDVNESFYINDADASIVVEAFDNYDHSNMGYIKLVNNGEVGIKNIGLDRTYLPENVELYNGSNGTSSYGATWCTAELCPNYCEVNDGIFNLAVGESCHLYMFSPSDVNIAQAQLTINALGQDYGFNLTRKTALYADIPHATLSSHRLYQFMGDRISHKEEEIAKHLHTAGTIEQYYWLENDPDHNTLAVVVIDKSLNDRRTIELLKNIGWTWVNLDFPSNQYVYIGIRAIFSPTGELQVIVSDNYLEKGIKVIGKPTPSGYTWHQDYIEPATSMNSHIDLKILMDQHSNAYTIRFDSAYESGGFIKIGSNLVDETDLYVSSGILKHSLYFAQADYMAVIDAPDTDSHSINFFNDQSKPVEKDGDTVINHPDASYLMPSHYKEIYSVLAIPNAMSFYALVDAGHSKKEIVQCDIDYEHGHFGDDLHCHELAEIPDAAASAKTLKLIDDKLVLIGTKVKKEAPRSNKFSIFEYDDKQWTELSYLSAYFSEGYQISELGYQYYYPIVQHD</sequence>
<reference evidence="1" key="2">
    <citation type="submission" date="2020-09" db="EMBL/GenBank/DDBJ databases">
        <authorList>
            <person name="Sun Q."/>
            <person name="Zhou Y."/>
        </authorList>
    </citation>
    <scope>NUCLEOTIDE SEQUENCE</scope>
    <source>
        <strain evidence="1">CGMCC 1.15758</strain>
    </source>
</reference>
<proteinExistence type="predicted"/>
<reference evidence="1" key="1">
    <citation type="journal article" date="2014" name="Int. J. Syst. Evol. Microbiol.">
        <title>Complete genome sequence of Corynebacterium casei LMG S-19264T (=DSM 44701T), isolated from a smear-ripened cheese.</title>
        <authorList>
            <consortium name="US DOE Joint Genome Institute (JGI-PGF)"/>
            <person name="Walter F."/>
            <person name="Albersmeier A."/>
            <person name="Kalinowski J."/>
            <person name="Ruckert C."/>
        </authorList>
    </citation>
    <scope>NUCLEOTIDE SEQUENCE</scope>
    <source>
        <strain evidence="1">CGMCC 1.15758</strain>
    </source>
</reference>
<evidence type="ECO:0000313" key="1">
    <source>
        <dbReference type="EMBL" id="GGF88497.1"/>
    </source>
</evidence>
<dbReference type="AlphaFoldDB" id="A0A8J2Z2B1"/>
<dbReference type="PROSITE" id="PS51257">
    <property type="entry name" value="PROKAR_LIPOPROTEIN"/>
    <property type="match status" value="1"/>
</dbReference>
<dbReference type="InterPro" id="IPR013783">
    <property type="entry name" value="Ig-like_fold"/>
</dbReference>